<dbReference type="PANTHER" id="PTHR24006">
    <property type="entry name" value="UBIQUITIN CARBOXYL-TERMINAL HYDROLASE"/>
    <property type="match status" value="1"/>
</dbReference>
<feature type="compositionally biased region" description="Polar residues" evidence="2">
    <location>
        <begin position="421"/>
        <end position="434"/>
    </location>
</feature>
<dbReference type="Proteomes" id="UP000026962">
    <property type="component" value="Chromosome 6"/>
</dbReference>
<sequence>MAEVEVVAATAEKEEVVHSRIEPHLTIARIYLGRIGAGLQNLGNTCYLNSVLQCLTYTEPFAAYLQSGKHKSSCRTAGFCALCALQNHVKTALQSTGKIVTPSQIVKNLRCISRSFRNSRQEDAHELMVNLLESMHKCCLPSGVPSESPSAYEKSLVHKIFGGRLRSQVKCTQCSHCSNKFDPFLDLSLDIGKATSLVRALQNFTAEELLDGGEKQYQCQRCRKKVVAKKKFTIDKAPYVLTIHLKRFSPFNPREKIDKKVDFQPMLDLKPFISDSKGADFKYSLYGVLVHAGWNTQSGHYYCFVRTSSGMWHNLDDNQVRQVREADVLRQKAYMLFYVRDRVGNSLPRKDNITANMPAKRTIPEKISGLSGVIQNGVIEAKLNGSSSPYGDKRLHSISNGNSIKTSKGHYSKNDGKTEAPTASENNGLASTEKASAPQIDGAALSAQSKQIASTGHREISSSDRSASLTHVIGNQAVAMVPSQELQPKVDGLTDTSLVNRNETLSERNKQTPQYQNPFSMPASHGKDTWTGLAAQTFPTKDAIVSNGVVPSSRDPISSERVCGLQKSIKQDDKTVKELPLCENNIVSGLEQVNLRKQTSSEVSMKVVSADSCNSKRVDLKSKKLVRYPVMNMWLGPRQVMLGSLKVQKKKKHNRTRRQSVVFEDMANATCSGNNTSEQQASTSTTVSSETVQCTPRGRKRAYDSDSPKNNNLKQNKQEVVGADTGSAELLKFGPGSSSNQKHLRNNVNAKLGVPQHFSVLTRDLTEVTVPCWDDVAVPNAEARESKHSESKSIGYVLDEWDEEYDRGKTKKIRNSKEDFGGPNPFQEEANYISQRTMKQRTYQPKSWKKHADFHYPVMAEVEVVAAAAAVEGVLHRRIEFHLARRPHSVVAVGGGGFRMETLNPDAGDRAAAAAQGVGVAAGGEGEVRRAEKGEVVGGGLDPELSVARIYLGRIGAGLQNLGNTCYLNSVLQCLTYTEPFAAYLQSGKHKSSCRTAGFCALCALQNHVKTALQSTGKIVTPSQIVKNLRCISRSFRNSRQEDAHELMVNLLESMHKCCLPSGVPSESPSAYEKSLVHKIFGGRLRSQVKCTQCSHCSNKFDPFLDLSLDIGKATSLVRALQNFTAEELLDGGEKQYQCQRCRKKVVAKKKFTIDKAPYVLTIHLKRFSPFNPREKIDKKVDFQPMLDLKPFISDSKGADFKYSLYGVLVHAGWNTQSGHYYCFVRTSSGMWHNLDDNQVRQVREADVLRQKAYMLFYVRDRVGNSLPRKDNITANMPAKRTIPEKISGLSGVIQNGVIEAKLNGSSSPYGDKRLHSISNGNSIKTSKGHYSKNDGKTEAPTASENNGLASTEKASAPQIDGAALSAQSKQIASTGHREISSSDRSASLTHVIGNQAVAMVPSQELQPKVDGLTDTSLVNRNETLSERNKQTPQYQNPFSMPASHGKDTWTGLAAQTFPTKDAIVSNGVVPSSRDPISSERVCGLQKSIKQDDKTVKELPLCENNIVSGLEQVNLRKQTSSEVSMKVVSADSCNSKRVDLKSKKLVRYPVMNMWLGPRQVMLGSLKVQKKKKHNRTRRQSVVFEDMANATCSGNNTSEQQASTSTTVSSETVQCTPRGRKRAYDSDSPKNNNLKQNKQEVVGADTGSAELLKFGPGSSSNQKHLRNNVNAKLGVPQHFSVLTRDLTEVTVPCWDDVAVPNAEARESKHSESKSIGYVLDEWDEEYDRGKTKKIRNSKEDFGGPNPFQEEANYISQRTMKQRTYQPKSWKKHADVRR</sequence>
<dbReference type="Pfam" id="PF00443">
    <property type="entry name" value="UCH"/>
    <property type="match status" value="2"/>
</dbReference>
<evidence type="ECO:0000256" key="2">
    <source>
        <dbReference type="SAM" id="MobiDB-lite"/>
    </source>
</evidence>
<evidence type="ECO:0000256" key="1">
    <source>
        <dbReference type="ARBA" id="ARBA00009085"/>
    </source>
</evidence>
<keyword evidence="5" id="KW-1185">Reference proteome</keyword>
<dbReference type="GO" id="GO:0004843">
    <property type="term" value="F:cysteine-type deubiquitinase activity"/>
    <property type="evidence" value="ECO:0007669"/>
    <property type="project" value="InterPro"/>
</dbReference>
<dbReference type="PROSITE" id="PS00972">
    <property type="entry name" value="USP_1"/>
    <property type="match status" value="2"/>
</dbReference>
<accession>A0A0E0L8P5</accession>
<feature type="domain" description="USP" evidence="3">
    <location>
        <begin position="957"/>
        <end position="1261"/>
    </location>
</feature>
<dbReference type="GO" id="GO:0016579">
    <property type="term" value="P:protein deubiquitination"/>
    <property type="evidence" value="ECO:0007669"/>
    <property type="project" value="InterPro"/>
</dbReference>
<protein>
    <recommendedName>
        <fullName evidence="3">USP domain-containing protein</fullName>
    </recommendedName>
</protein>
<dbReference type="eggNOG" id="KOG1865">
    <property type="taxonomic scope" value="Eukaryota"/>
</dbReference>
<feature type="compositionally biased region" description="Basic residues" evidence="2">
    <location>
        <begin position="1767"/>
        <end position="1776"/>
    </location>
</feature>
<reference evidence="4" key="2">
    <citation type="submission" date="2018-05" db="EMBL/GenBank/DDBJ databases">
        <title>OpunRS2 (Oryza punctata Reference Sequence Version 2).</title>
        <authorList>
            <person name="Zhang J."/>
            <person name="Kudrna D."/>
            <person name="Lee S."/>
            <person name="Talag J."/>
            <person name="Welchert J."/>
            <person name="Wing R.A."/>
        </authorList>
    </citation>
    <scope>NUCLEOTIDE SEQUENCE [LARGE SCALE GENOMIC DNA]</scope>
</reference>
<feature type="region of interest" description="Disordered" evidence="2">
    <location>
        <begin position="1305"/>
        <end position="1386"/>
    </location>
</feature>
<evidence type="ECO:0000313" key="4">
    <source>
        <dbReference type="EnsemblPlants" id="OPUNC06G05250.1"/>
    </source>
</evidence>
<evidence type="ECO:0000313" key="5">
    <source>
        <dbReference type="Proteomes" id="UP000026962"/>
    </source>
</evidence>
<organism evidence="4">
    <name type="scientific">Oryza punctata</name>
    <name type="common">Red rice</name>
    <dbReference type="NCBI Taxonomy" id="4537"/>
    <lineage>
        <taxon>Eukaryota</taxon>
        <taxon>Viridiplantae</taxon>
        <taxon>Streptophyta</taxon>
        <taxon>Embryophyta</taxon>
        <taxon>Tracheophyta</taxon>
        <taxon>Spermatophyta</taxon>
        <taxon>Magnoliopsida</taxon>
        <taxon>Liliopsida</taxon>
        <taxon>Poales</taxon>
        <taxon>Poaceae</taxon>
        <taxon>BOP clade</taxon>
        <taxon>Oryzoideae</taxon>
        <taxon>Oryzeae</taxon>
        <taxon>Oryzinae</taxon>
        <taxon>Oryza</taxon>
    </lineage>
</organism>
<feature type="region of interest" description="Disordered" evidence="2">
    <location>
        <begin position="385"/>
        <end position="466"/>
    </location>
</feature>
<dbReference type="Gene3D" id="3.90.70.10">
    <property type="entry name" value="Cysteine proteinases"/>
    <property type="match status" value="2"/>
</dbReference>
<dbReference type="InterPro" id="IPR001394">
    <property type="entry name" value="Peptidase_C19_UCH"/>
</dbReference>
<feature type="region of interest" description="Disordered" evidence="2">
    <location>
        <begin position="502"/>
        <end position="524"/>
    </location>
</feature>
<feature type="domain" description="USP" evidence="3">
    <location>
        <begin position="37"/>
        <end position="341"/>
    </location>
</feature>
<dbReference type="STRING" id="4537.A0A0E0L8P5"/>
<dbReference type="GO" id="GO:0005634">
    <property type="term" value="C:nucleus"/>
    <property type="evidence" value="ECO:0007669"/>
    <property type="project" value="TreeGrafter"/>
</dbReference>
<dbReference type="PROSITE" id="PS00973">
    <property type="entry name" value="USP_2"/>
    <property type="match status" value="2"/>
</dbReference>
<feature type="region of interest" description="Disordered" evidence="2">
    <location>
        <begin position="1733"/>
        <end position="1776"/>
    </location>
</feature>
<feature type="compositionally biased region" description="Polar residues" evidence="2">
    <location>
        <begin position="397"/>
        <end position="406"/>
    </location>
</feature>
<dbReference type="InterPro" id="IPR028889">
    <property type="entry name" value="USP"/>
</dbReference>
<feature type="compositionally biased region" description="Polar residues" evidence="2">
    <location>
        <begin position="1317"/>
        <end position="1326"/>
    </location>
</feature>
<dbReference type="FunFam" id="3.90.70.10:FF:000078">
    <property type="entry name" value="Ubiquitin carboxyl-terminal hydrolase 23"/>
    <property type="match status" value="2"/>
</dbReference>
<dbReference type="InterPro" id="IPR018200">
    <property type="entry name" value="USP_CS"/>
</dbReference>
<feature type="region of interest" description="Disordered" evidence="2">
    <location>
        <begin position="1590"/>
        <end position="1639"/>
    </location>
</feature>
<feature type="compositionally biased region" description="Low complexity" evidence="2">
    <location>
        <begin position="676"/>
        <end position="693"/>
    </location>
</feature>
<dbReference type="CDD" id="cd02661">
    <property type="entry name" value="Peptidase_C19E"/>
    <property type="match status" value="2"/>
</dbReference>
<dbReference type="HOGENOM" id="CLU_238707_0_0_1"/>
<dbReference type="EnsemblPlants" id="OPUNC06G05250.1">
    <property type="protein sequence ID" value="OPUNC06G05250.1"/>
    <property type="gene ID" value="OPUNC06G05250"/>
</dbReference>
<feature type="compositionally biased region" description="Low complexity" evidence="2">
    <location>
        <begin position="1596"/>
        <end position="1613"/>
    </location>
</feature>
<dbReference type="Gramene" id="OPUNC06G05250.1">
    <property type="protein sequence ID" value="OPUNC06G05250.1"/>
    <property type="gene ID" value="OPUNC06G05250"/>
</dbReference>
<dbReference type="InterPro" id="IPR050164">
    <property type="entry name" value="Peptidase_C19"/>
</dbReference>
<dbReference type="PROSITE" id="PS50235">
    <property type="entry name" value="USP_3"/>
    <property type="match status" value="2"/>
</dbReference>
<comment type="similarity">
    <text evidence="1">Belongs to the peptidase C19 family.</text>
</comment>
<dbReference type="GO" id="GO:0005829">
    <property type="term" value="C:cytosol"/>
    <property type="evidence" value="ECO:0007669"/>
    <property type="project" value="TreeGrafter"/>
</dbReference>
<dbReference type="InterPro" id="IPR038765">
    <property type="entry name" value="Papain-like_cys_pep_sf"/>
</dbReference>
<dbReference type="SUPFAM" id="SSF54001">
    <property type="entry name" value="Cysteine proteinases"/>
    <property type="match status" value="2"/>
</dbReference>
<proteinExistence type="inferred from homology"/>
<feature type="region of interest" description="Disordered" evidence="2">
    <location>
        <begin position="1422"/>
        <end position="1444"/>
    </location>
</feature>
<feature type="compositionally biased region" description="Polar residues" evidence="2">
    <location>
        <begin position="1752"/>
        <end position="1765"/>
    </location>
</feature>
<reference evidence="4" key="1">
    <citation type="submission" date="2015-04" db="UniProtKB">
        <authorList>
            <consortium name="EnsemblPlants"/>
        </authorList>
    </citation>
    <scope>IDENTIFICATION</scope>
</reference>
<name>A0A0E0L8P5_ORYPU</name>
<feature type="region of interest" description="Disordered" evidence="2">
    <location>
        <begin position="670"/>
        <end position="719"/>
    </location>
</feature>
<dbReference type="PANTHER" id="PTHR24006:SF663">
    <property type="entry name" value="UBIQUITIN CARBOXYL-TERMINAL HYDROLASE 23"/>
    <property type="match status" value="1"/>
</dbReference>
<feature type="compositionally biased region" description="Polar residues" evidence="2">
    <location>
        <begin position="1341"/>
        <end position="1354"/>
    </location>
</feature>
<evidence type="ECO:0000259" key="3">
    <source>
        <dbReference type="PROSITE" id="PS50235"/>
    </source>
</evidence>